<dbReference type="InterPro" id="IPR020843">
    <property type="entry name" value="ER"/>
</dbReference>
<dbReference type="RefSeq" id="WP_344933065.1">
    <property type="nucleotide sequence ID" value="NZ_BAABDM010000001.1"/>
</dbReference>
<evidence type="ECO:0000259" key="1">
    <source>
        <dbReference type="SMART" id="SM00829"/>
    </source>
</evidence>
<dbReference type="Gene3D" id="3.40.50.720">
    <property type="entry name" value="NAD(P)-binding Rossmann-like Domain"/>
    <property type="match status" value="1"/>
</dbReference>
<comment type="caution">
    <text evidence="2">The sequence shown here is derived from an EMBL/GenBank/DDBJ whole genome shotgun (WGS) entry which is preliminary data.</text>
</comment>
<dbReference type="InterPro" id="IPR011032">
    <property type="entry name" value="GroES-like_sf"/>
</dbReference>
<organism evidence="2 3">
    <name type="scientific">Zhongshania borealis</name>
    <dbReference type="NCBI Taxonomy" id="889488"/>
    <lineage>
        <taxon>Bacteria</taxon>
        <taxon>Pseudomonadati</taxon>
        <taxon>Pseudomonadota</taxon>
        <taxon>Gammaproteobacteria</taxon>
        <taxon>Cellvibrionales</taxon>
        <taxon>Spongiibacteraceae</taxon>
        <taxon>Zhongshania</taxon>
    </lineage>
</organism>
<dbReference type="InterPro" id="IPR013154">
    <property type="entry name" value="ADH-like_N"/>
</dbReference>
<dbReference type="SUPFAM" id="SSF50129">
    <property type="entry name" value="GroES-like"/>
    <property type="match status" value="1"/>
</dbReference>
<dbReference type="InterPro" id="IPR051397">
    <property type="entry name" value="Zn-ADH-like_protein"/>
</dbReference>
<dbReference type="Gene3D" id="3.90.180.10">
    <property type="entry name" value="Medium-chain alcohol dehydrogenases, catalytic domain"/>
    <property type="match status" value="1"/>
</dbReference>
<dbReference type="PANTHER" id="PTHR43677">
    <property type="entry name" value="SHORT-CHAIN DEHYDROGENASE/REDUCTASE"/>
    <property type="match status" value="1"/>
</dbReference>
<evidence type="ECO:0000313" key="2">
    <source>
        <dbReference type="EMBL" id="GAA4089269.1"/>
    </source>
</evidence>
<keyword evidence="3" id="KW-1185">Reference proteome</keyword>
<dbReference type="SMART" id="SM00829">
    <property type="entry name" value="PKS_ER"/>
    <property type="match status" value="1"/>
</dbReference>
<name>A0ABP7WHM1_9GAMM</name>
<dbReference type="Pfam" id="PF13602">
    <property type="entry name" value="ADH_zinc_N_2"/>
    <property type="match status" value="1"/>
</dbReference>
<dbReference type="EMBL" id="BAABDM010000001">
    <property type="protein sequence ID" value="GAA4089269.1"/>
    <property type="molecule type" value="Genomic_DNA"/>
</dbReference>
<feature type="domain" description="Enoyl reductase (ER)" evidence="1">
    <location>
        <begin position="17"/>
        <end position="341"/>
    </location>
</feature>
<protein>
    <submittedName>
        <fullName evidence="2">Medium chain dehydrogenase/reductase family protein</fullName>
    </submittedName>
</protein>
<proteinExistence type="predicted"/>
<evidence type="ECO:0000313" key="3">
    <source>
        <dbReference type="Proteomes" id="UP001500392"/>
    </source>
</evidence>
<dbReference type="Proteomes" id="UP001500392">
    <property type="component" value="Unassembled WGS sequence"/>
</dbReference>
<sequence length="345" mass="37157">MPIEENMYKRVELTALGGPEVLRIVTEASLPEPAPGQVRVRVLSAGTGFTDTIIRQGQYPGVKDKPPFTLGYDWFGVVDRLGEGVSSVELGQCVADMPVIGGYSQYLCVAADQLVAAPSGLDPAEAVCMILSYTTAYQMLTREVHLQRGQRCLVHAAGGAVGSALLELGALLGLEMIGTGSQAKKALIEGFGAQFIDYRNESVSERVAQLAPGGVDAVFDTLGGQSWSVSYHCLRKGGRLVAFGALQLTTGQETVPQLLLGFSKLLLLWRLLPDGKSSSFYNIQTRRKRYPNDFKEDLAALFQLLADGKLHPAIAECASLDDIVEIHRRLDSGDIAGKVVLDCTR</sequence>
<reference evidence="3" key="1">
    <citation type="journal article" date="2019" name="Int. J. Syst. Evol. Microbiol.">
        <title>The Global Catalogue of Microorganisms (GCM) 10K type strain sequencing project: providing services to taxonomists for standard genome sequencing and annotation.</title>
        <authorList>
            <consortium name="The Broad Institute Genomics Platform"/>
            <consortium name="The Broad Institute Genome Sequencing Center for Infectious Disease"/>
            <person name="Wu L."/>
            <person name="Ma J."/>
        </authorList>
    </citation>
    <scope>NUCLEOTIDE SEQUENCE [LARGE SCALE GENOMIC DNA]</scope>
    <source>
        <strain evidence="3">JCM 17304</strain>
    </source>
</reference>
<gene>
    <name evidence="2" type="ORF">GCM10022414_10250</name>
</gene>
<dbReference type="InterPro" id="IPR036291">
    <property type="entry name" value="NAD(P)-bd_dom_sf"/>
</dbReference>
<dbReference type="SUPFAM" id="SSF51735">
    <property type="entry name" value="NAD(P)-binding Rossmann-fold domains"/>
    <property type="match status" value="1"/>
</dbReference>
<accession>A0ABP7WHM1</accession>
<dbReference type="PANTHER" id="PTHR43677:SF4">
    <property type="entry name" value="QUINONE OXIDOREDUCTASE-LIKE PROTEIN 2"/>
    <property type="match status" value="1"/>
</dbReference>
<dbReference type="Pfam" id="PF08240">
    <property type="entry name" value="ADH_N"/>
    <property type="match status" value="1"/>
</dbReference>